<feature type="domain" description="Chromosomal replication initiator protein DnaA ATPAse" evidence="1">
    <location>
        <begin position="98"/>
        <end position="161"/>
    </location>
</feature>
<dbReference type="Gene3D" id="3.40.50.300">
    <property type="entry name" value="P-loop containing nucleotide triphosphate hydrolases"/>
    <property type="match status" value="1"/>
</dbReference>
<evidence type="ECO:0000259" key="2">
    <source>
        <dbReference type="Pfam" id="PF22688"/>
    </source>
</evidence>
<comment type="caution">
    <text evidence="3">The sequence shown here is derived from an EMBL/GenBank/DDBJ whole genome shotgun (WGS) entry which is preliminary data.</text>
</comment>
<dbReference type="Pfam" id="PF00308">
    <property type="entry name" value="Bac_DnaA"/>
    <property type="match status" value="1"/>
</dbReference>
<dbReference type="PANTHER" id="PTHR30050">
    <property type="entry name" value="CHROMOSOMAL REPLICATION INITIATOR PROTEIN DNAA"/>
    <property type="match status" value="1"/>
</dbReference>
<dbReference type="EMBL" id="JAFKCZ010000015">
    <property type="protein sequence ID" value="MBN7798500.1"/>
    <property type="molecule type" value="Genomic_DNA"/>
</dbReference>
<dbReference type="InterPro" id="IPR013317">
    <property type="entry name" value="DnaA_dom"/>
</dbReference>
<reference evidence="3" key="1">
    <citation type="submission" date="2021-02" db="EMBL/GenBank/DDBJ databases">
        <title>PHA producing bacteria isolated from coastal sediment in Guangdong, Shenzhen.</title>
        <authorList>
            <person name="Zheng W."/>
            <person name="Yu S."/>
            <person name="Huang Y."/>
        </authorList>
    </citation>
    <scope>NUCLEOTIDE SEQUENCE</scope>
    <source>
        <strain evidence="3">TN14-10</strain>
    </source>
</reference>
<protein>
    <submittedName>
        <fullName evidence="3">DnaA regulatory inactivator Hda</fullName>
    </submittedName>
</protein>
<dbReference type="PANTHER" id="PTHR30050:SF5">
    <property type="entry name" value="DNAA REGULATORY INACTIVATOR HDA"/>
    <property type="match status" value="1"/>
</dbReference>
<dbReference type="Gene3D" id="1.10.8.60">
    <property type="match status" value="1"/>
</dbReference>
<dbReference type="Proteomes" id="UP000664303">
    <property type="component" value="Unassembled WGS sequence"/>
</dbReference>
<name>A0A939DHN0_9GAMM</name>
<dbReference type="GO" id="GO:0032297">
    <property type="term" value="P:negative regulation of DNA-templated DNA replication initiation"/>
    <property type="evidence" value="ECO:0007669"/>
    <property type="project" value="InterPro"/>
</dbReference>
<evidence type="ECO:0000259" key="1">
    <source>
        <dbReference type="Pfam" id="PF00308"/>
    </source>
</evidence>
<gene>
    <name evidence="3" type="primary">hda</name>
    <name evidence="3" type="ORF">JYP50_18000</name>
</gene>
<evidence type="ECO:0000313" key="3">
    <source>
        <dbReference type="EMBL" id="MBN7798500.1"/>
    </source>
</evidence>
<proteinExistence type="predicted"/>
<dbReference type="SUPFAM" id="SSF52540">
    <property type="entry name" value="P-loop containing nucleoside triphosphate hydrolases"/>
    <property type="match status" value="1"/>
</dbReference>
<evidence type="ECO:0000313" key="4">
    <source>
        <dbReference type="Proteomes" id="UP000664303"/>
    </source>
</evidence>
<keyword evidence="4" id="KW-1185">Reference proteome</keyword>
<dbReference type="AlphaFoldDB" id="A0A939DHN0"/>
<dbReference type="NCBIfam" id="TIGR03420">
    <property type="entry name" value="DnaA_homol_Hda"/>
    <property type="match status" value="1"/>
</dbReference>
<sequence length="235" mass="25596">MSQPHFTGAQLALNVQLRDDATLENFLPTAALAPLVALLEVQLEAGGEPVIYLYGGAGTGKSHLLQACCHRAQAPALYLPLAELREHPPEAVLAGTESMALVCLDDIDAVQGDADWERALFHFFNRARDAGCRLLIAADASPRGLAVQLADLRSRLSWGVVYHLPGYDDEQKEALLAFRAARKGLQMPAEVARYIVSRAPRGLAELLALLDRLDRLSLAEQRALTVPFVKRALGW</sequence>
<dbReference type="GO" id="GO:0006270">
    <property type="term" value="P:DNA replication initiation"/>
    <property type="evidence" value="ECO:0007669"/>
    <property type="project" value="TreeGrafter"/>
</dbReference>
<dbReference type="RefSeq" id="WP_206561947.1">
    <property type="nucleotide sequence ID" value="NZ_JAFKCZ010000015.1"/>
</dbReference>
<accession>A0A939DHN0</accession>
<dbReference type="Pfam" id="PF22688">
    <property type="entry name" value="Hda_lid"/>
    <property type="match status" value="1"/>
</dbReference>
<dbReference type="InterPro" id="IPR027417">
    <property type="entry name" value="P-loop_NTPase"/>
</dbReference>
<organism evidence="3 4">
    <name type="scientific">Parahaliea mediterranea</name>
    <dbReference type="NCBI Taxonomy" id="651086"/>
    <lineage>
        <taxon>Bacteria</taxon>
        <taxon>Pseudomonadati</taxon>
        <taxon>Pseudomonadota</taxon>
        <taxon>Gammaproteobacteria</taxon>
        <taxon>Cellvibrionales</taxon>
        <taxon>Halieaceae</taxon>
        <taxon>Parahaliea</taxon>
    </lineage>
</organism>
<dbReference type="InterPro" id="IPR017788">
    <property type="entry name" value="Hda"/>
</dbReference>
<dbReference type="InterPro" id="IPR055199">
    <property type="entry name" value="Hda_lid"/>
</dbReference>
<feature type="domain" description="Hda lid" evidence="2">
    <location>
        <begin position="169"/>
        <end position="233"/>
    </location>
</feature>